<reference evidence="5" key="1">
    <citation type="submission" date="2017-09" db="EMBL/GenBank/DDBJ databases">
        <title>Depth-based differentiation of microbial function through sediment-hosted aquifers and enrichment of novel symbionts in the deep terrestrial subsurface.</title>
        <authorList>
            <person name="Probst A.J."/>
            <person name="Ladd B."/>
            <person name="Jarett J.K."/>
            <person name="Geller-Mcgrath D.E."/>
            <person name="Sieber C.M.K."/>
            <person name="Emerson J.B."/>
            <person name="Anantharaman K."/>
            <person name="Thomas B.C."/>
            <person name="Malmstrom R."/>
            <person name="Stieglmeier M."/>
            <person name="Klingl A."/>
            <person name="Woyke T."/>
            <person name="Ryan C.M."/>
            <person name="Banfield J.F."/>
        </authorList>
    </citation>
    <scope>NUCLEOTIDE SEQUENCE [LARGE SCALE GENOMIC DNA]</scope>
</reference>
<organism evidence="4 5">
    <name type="scientific">Candidatus Desantisbacteria bacterium CG_4_9_14_3_um_filter_40_11</name>
    <dbReference type="NCBI Taxonomy" id="1974546"/>
    <lineage>
        <taxon>Bacteria</taxon>
        <taxon>Candidatus Desantisiibacteriota</taxon>
    </lineage>
</organism>
<feature type="domain" description="Glycosyltransferase subfamily 4-like N-terminal" evidence="3">
    <location>
        <begin position="15"/>
        <end position="172"/>
    </location>
</feature>
<dbReference type="Proteomes" id="UP000231366">
    <property type="component" value="Unassembled WGS sequence"/>
</dbReference>
<gene>
    <name evidence="4" type="ORF">CO110_08355</name>
</gene>
<dbReference type="AlphaFoldDB" id="A0A2M8ARZ1"/>
<dbReference type="Pfam" id="PF13439">
    <property type="entry name" value="Glyco_transf_4"/>
    <property type="match status" value="1"/>
</dbReference>
<name>A0A2M8ARZ1_9BACT</name>
<keyword evidence="1 4" id="KW-0808">Transferase</keyword>
<dbReference type="PANTHER" id="PTHR46401:SF2">
    <property type="entry name" value="GLYCOSYLTRANSFERASE WBBK-RELATED"/>
    <property type="match status" value="1"/>
</dbReference>
<evidence type="ECO:0000259" key="2">
    <source>
        <dbReference type="Pfam" id="PF00534"/>
    </source>
</evidence>
<proteinExistence type="predicted"/>
<comment type="caution">
    <text evidence="4">The sequence shown here is derived from an EMBL/GenBank/DDBJ whole genome shotgun (WGS) entry which is preliminary data.</text>
</comment>
<evidence type="ECO:0000313" key="5">
    <source>
        <dbReference type="Proteomes" id="UP000231366"/>
    </source>
</evidence>
<evidence type="ECO:0000259" key="3">
    <source>
        <dbReference type="Pfam" id="PF13439"/>
    </source>
</evidence>
<dbReference type="CDD" id="cd03801">
    <property type="entry name" value="GT4_PimA-like"/>
    <property type="match status" value="1"/>
</dbReference>
<dbReference type="InterPro" id="IPR028098">
    <property type="entry name" value="Glyco_trans_4-like_N"/>
</dbReference>
<dbReference type="Pfam" id="PF00534">
    <property type="entry name" value="Glycos_transf_1"/>
    <property type="match status" value="1"/>
</dbReference>
<dbReference type="GO" id="GO:0016757">
    <property type="term" value="F:glycosyltransferase activity"/>
    <property type="evidence" value="ECO:0007669"/>
    <property type="project" value="InterPro"/>
</dbReference>
<evidence type="ECO:0000256" key="1">
    <source>
        <dbReference type="ARBA" id="ARBA00022679"/>
    </source>
</evidence>
<dbReference type="EMBL" id="PFUI01000219">
    <property type="protein sequence ID" value="PJB28886.1"/>
    <property type="molecule type" value="Genomic_DNA"/>
</dbReference>
<dbReference type="SUPFAM" id="SSF53756">
    <property type="entry name" value="UDP-Glycosyltransferase/glycogen phosphorylase"/>
    <property type="match status" value="1"/>
</dbReference>
<dbReference type="PANTHER" id="PTHR46401">
    <property type="entry name" value="GLYCOSYLTRANSFERASE WBBK-RELATED"/>
    <property type="match status" value="1"/>
</dbReference>
<dbReference type="Gene3D" id="3.40.50.2000">
    <property type="entry name" value="Glycogen Phosphorylase B"/>
    <property type="match status" value="2"/>
</dbReference>
<feature type="domain" description="Glycosyl transferase family 1" evidence="2">
    <location>
        <begin position="188"/>
        <end position="339"/>
    </location>
</feature>
<dbReference type="InterPro" id="IPR001296">
    <property type="entry name" value="Glyco_trans_1"/>
</dbReference>
<evidence type="ECO:0000313" key="4">
    <source>
        <dbReference type="EMBL" id="PJB28886.1"/>
    </source>
</evidence>
<sequence>MRIAYIALKGMPLGGGIENLTEQVGSRLVERGHEVIVYCSPQYNIRPGKYKGMDIKILPAINTKNLHKISLVFFSTLHLLIKEKVDIAHFHAVGPSIFSFLPRLKGIKTVVQIHGLEWKRPKWGIIGKTFFMLSDYSAAYFPHKVTAVSRVLKEYYEQKFGINVHYIPTGINEINSRVPNKILEYGLNKDTYILFACRLVPDKGAHYLINAFNELKTDKKLVIAGDAAYADNYINSLKQKANKNTLFLGFVTGELLEELFSNAYLYVLPSEIEGLSISLLEAMNYGNCVLVSDIPENLEALNGHGYTFANKDTKDLQRMLRLLLERKDLVDDKKESAKKHVLENYHWDKIVDMYEELYSSMLK</sequence>
<accession>A0A2M8ARZ1</accession>
<protein>
    <submittedName>
        <fullName evidence="4">Glycosyl transferase family 1</fullName>
    </submittedName>
</protein>